<name>A0A8S5T718_9CAUD</name>
<dbReference type="EMBL" id="BK032759">
    <property type="protein sequence ID" value="DAF58819.1"/>
    <property type="molecule type" value="Genomic_DNA"/>
</dbReference>
<evidence type="ECO:0000313" key="1">
    <source>
        <dbReference type="EMBL" id="DAF58819.1"/>
    </source>
</evidence>
<reference evidence="1" key="1">
    <citation type="journal article" date="2021" name="Proc. Natl. Acad. Sci. U.S.A.">
        <title>A Catalog of Tens of Thousands of Viruses from Human Metagenomes Reveals Hidden Associations with Chronic Diseases.</title>
        <authorList>
            <person name="Tisza M.J."/>
            <person name="Buck C.B."/>
        </authorList>
    </citation>
    <scope>NUCLEOTIDE SEQUENCE</scope>
    <source>
        <strain evidence="1">CtxMM9</strain>
    </source>
</reference>
<accession>A0A8S5T718</accession>
<protein>
    <submittedName>
        <fullName evidence="1">KH domain</fullName>
    </submittedName>
</protein>
<organism evidence="1">
    <name type="scientific">Siphoviridae sp. ctxMM9</name>
    <dbReference type="NCBI Taxonomy" id="2827973"/>
    <lineage>
        <taxon>Viruses</taxon>
        <taxon>Duplodnaviria</taxon>
        <taxon>Heunggongvirae</taxon>
        <taxon>Uroviricota</taxon>
        <taxon>Caudoviricetes</taxon>
    </lineage>
</organism>
<proteinExistence type="predicted"/>
<sequence length="42" mass="4895">MTREEIKEYPERIIGTVSSVPTYEKWGSGDVRVNGRIWVKVK</sequence>